<protein>
    <submittedName>
        <fullName evidence="2">Uncharacterized protein</fullName>
    </submittedName>
</protein>
<evidence type="ECO:0000313" key="3">
    <source>
        <dbReference type="Proteomes" id="UP000198757"/>
    </source>
</evidence>
<proteinExistence type="predicted"/>
<evidence type="ECO:0000256" key="1">
    <source>
        <dbReference type="SAM" id="MobiDB-lite"/>
    </source>
</evidence>
<keyword evidence="3" id="KW-1185">Reference proteome</keyword>
<feature type="region of interest" description="Disordered" evidence="1">
    <location>
        <begin position="1"/>
        <end position="21"/>
    </location>
</feature>
<dbReference type="Proteomes" id="UP000198757">
    <property type="component" value="Unassembled WGS sequence"/>
</dbReference>
<dbReference type="EMBL" id="FMZO01000019">
    <property type="protein sequence ID" value="SDE05055.1"/>
    <property type="molecule type" value="Genomic_DNA"/>
</dbReference>
<accession>A0A1G6ZTA4</accession>
<evidence type="ECO:0000313" key="2">
    <source>
        <dbReference type="EMBL" id="SDE05055.1"/>
    </source>
</evidence>
<dbReference type="AlphaFoldDB" id="A0A1G6ZTA4"/>
<organism evidence="2 3">
    <name type="scientific">Niabella drilacis (strain DSM 25811 / CCM 8410 / CCUG 62505 / LMG 26954 / E90)</name>
    <dbReference type="NCBI Taxonomy" id="1285928"/>
    <lineage>
        <taxon>Bacteria</taxon>
        <taxon>Pseudomonadati</taxon>
        <taxon>Bacteroidota</taxon>
        <taxon>Chitinophagia</taxon>
        <taxon>Chitinophagales</taxon>
        <taxon>Chitinophagaceae</taxon>
        <taxon>Niabella</taxon>
    </lineage>
</organism>
<sequence>MAGNNQSREQPVPAISTRIGSRSIPVHGERLRAAVTLVSRRGVRFSNRQLLPVRSFWATGTRYHAGALQGNNTPLL</sequence>
<name>A0A1G6ZTA4_NIADE</name>
<gene>
    <name evidence="2" type="ORF">SAMN04487894_11930</name>
</gene>
<reference evidence="3" key="1">
    <citation type="submission" date="2016-10" db="EMBL/GenBank/DDBJ databases">
        <authorList>
            <person name="Varghese N."/>
            <person name="Submissions S."/>
        </authorList>
    </citation>
    <scope>NUCLEOTIDE SEQUENCE [LARGE SCALE GENOMIC DNA]</scope>
    <source>
        <strain evidence="3">DSM 25811 / CCM 8410 / LMG 26954 / E90</strain>
    </source>
</reference>